<dbReference type="STRING" id="1185767.IIF7_19846"/>
<keyword evidence="3" id="KW-1185">Reference proteome</keyword>
<accession>A0A1Y1SZ07</accession>
<protein>
    <submittedName>
        <fullName evidence="2">Endonuclease/exonuclease/phosphatase</fullName>
    </submittedName>
</protein>
<dbReference type="Proteomes" id="UP000192746">
    <property type="component" value="Unassembled WGS sequence"/>
</dbReference>
<dbReference type="GO" id="GO:0004519">
    <property type="term" value="F:endonuclease activity"/>
    <property type="evidence" value="ECO:0007669"/>
    <property type="project" value="UniProtKB-KW"/>
</dbReference>
<dbReference type="Pfam" id="PF03372">
    <property type="entry name" value="Exo_endo_phos"/>
    <property type="match status" value="1"/>
</dbReference>
<organism evidence="2 3">
    <name type="scientific">Zunongwangia atlantica 22II14-10F7</name>
    <dbReference type="NCBI Taxonomy" id="1185767"/>
    <lineage>
        <taxon>Bacteria</taxon>
        <taxon>Pseudomonadati</taxon>
        <taxon>Bacteroidota</taxon>
        <taxon>Flavobacteriia</taxon>
        <taxon>Flavobacteriales</taxon>
        <taxon>Flavobacteriaceae</taxon>
        <taxon>Zunongwangia</taxon>
    </lineage>
</organism>
<dbReference type="PANTHER" id="PTHR12121:SF36">
    <property type="entry name" value="ENDONUCLEASE_EXONUCLEASE_PHOSPHATASE DOMAIN-CONTAINING PROTEIN"/>
    <property type="match status" value="1"/>
</dbReference>
<dbReference type="InterPro" id="IPR050410">
    <property type="entry name" value="CCR4/nocturin_mRNA_transcr"/>
</dbReference>
<comment type="caution">
    <text evidence="2">The sequence shown here is derived from an EMBL/GenBank/DDBJ whole genome shotgun (WGS) entry which is preliminary data.</text>
</comment>
<sequence>MKRIIIIFALLFNLSNYAQELRVGSFNLRYDNPADSLNNWNYRKEIVAGLIRFHDFDILGTQEGLSHMLKNLDGNLPGYSRIGVGRDDGKQAGEHSAIFYKKELFKILDHGDFWLSEHPEKPLKGWDAVLPRICTWGKFKEKASGKVFYFFNTHFDHVGVEARKESAKLILEKIKEIASGAPTILTGDFNVDQHSDSFKVFEQSPLITDAYDVVPLKYGAEGTYNGFNTNANSDKRIDHIFITKNVHALKHGILTDIYHLEADRVKGIIDKGDFPKEISLKIQQARLPSDHYPLLAVIRIE</sequence>
<dbReference type="PANTHER" id="PTHR12121">
    <property type="entry name" value="CARBON CATABOLITE REPRESSOR PROTEIN 4"/>
    <property type="match status" value="1"/>
</dbReference>
<gene>
    <name evidence="2" type="ORF">IIF7_19846</name>
</gene>
<dbReference type="InterPro" id="IPR005135">
    <property type="entry name" value="Endo/exonuclease/phosphatase"/>
</dbReference>
<dbReference type="AlphaFoldDB" id="A0A1Y1SZ07"/>
<dbReference type="EMBL" id="ARYN01000031">
    <property type="protein sequence ID" value="ORL43634.1"/>
    <property type="molecule type" value="Genomic_DNA"/>
</dbReference>
<name>A0A1Y1SZ07_9FLAO</name>
<dbReference type="InterPro" id="IPR036691">
    <property type="entry name" value="Endo/exonu/phosph_ase_sf"/>
</dbReference>
<keyword evidence="2" id="KW-0255">Endonuclease</keyword>
<evidence type="ECO:0000313" key="3">
    <source>
        <dbReference type="Proteomes" id="UP000192746"/>
    </source>
</evidence>
<dbReference type="CDD" id="cd09083">
    <property type="entry name" value="EEP-1"/>
    <property type="match status" value="1"/>
</dbReference>
<dbReference type="RefSeq" id="WP_084843429.1">
    <property type="nucleotide sequence ID" value="NZ_ARYN01000031.1"/>
</dbReference>
<keyword evidence="2" id="KW-0378">Hydrolase</keyword>
<dbReference type="GO" id="GO:0000175">
    <property type="term" value="F:3'-5'-RNA exonuclease activity"/>
    <property type="evidence" value="ECO:0007669"/>
    <property type="project" value="TreeGrafter"/>
</dbReference>
<dbReference type="Gene3D" id="3.60.10.10">
    <property type="entry name" value="Endonuclease/exonuclease/phosphatase"/>
    <property type="match status" value="1"/>
</dbReference>
<reference evidence="2 3" key="1">
    <citation type="submission" date="2013-04" db="EMBL/GenBank/DDBJ databases">
        <title>Zunongwangia sp. 22II14-10F7 Genome Sequencing.</title>
        <authorList>
            <person name="Lai Q."/>
            <person name="Shao Z."/>
        </authorList>
    </citation>
    <scope>NUCLEOTIDE SEQUENCE [LARGE SCALE GENOMIC DNA]</scope>
    <source>
        <strain evidence="2 3">22II14-10F7</strain>
    </source>
</reference>
<evidence type="ECO:0000259" key="1">
    <source>
        <dbReference type="Pfam" id="PF03372"/>
    </source>
</evidence>
<keyword evidence="2" id="KW-0540">Nuclease</keyword>
<evidence type="ECO:0000313" key="2">
    <source>
        <dbReference type="EMBL" id="ORL43634.1"/>
    </source>
</evidence>
<dbReference type="OrthoDB" id="9793162at2"/>
<feature type="domain" description="Endonuclease/exonuclease/phosphatase" evidence="1">
    <location>
        <begin position="25"/>
        <end position="291"/>
    </location>
</feature>
<dbReference type="SUPFAM" id="SSF56219">
    <property type="entry name" value="DNase I-like"/>
    <property type="match status" value="1"/>
</dbReference>
<keyword evidence="2" id="KW-0269">Exonuclease</keyword>
<proteinExistence type="predicted"/>